<evidence type="ECO:0000259" key="6">
    <source>
        <dbReference type="Pfam" id="PF04138"/>
    </source>
</evidence>
<evidence type="ECO:0000256" key="5">
    <source>
        <dbReference type="SAM" id="Phobius"/>
    </source>
</evidence>
<dbReference type="InterPro" id="IPR007267">
    <property type="entry name" value="GtrA_DPMS_TM"/>
</dbReference>
<feature type="transmembrane region" description="Helical" evidence="5">
    <location>
        <begin position="121"/>
        <end position="138"/>
    </location>
</feature>
<dbReference type="Pfam" id="PF04138">
    <property type="entry name" value="GtrA_DPMS_TM"/>
    <property type="match status" value="1"/>
</dbReference>
<name>A0A1Q2LF10_9HELI</name>
<dbReference type="GO" id="GO:0000271">
    <property type="term" value="P:polysaccharide biosynthetic process"/>
    <property type="evidence" value="ECO:0007669"/>
    <property type="project" value="InterPro"/>
</dbReference>
<dbReference type="GeneID" id="66538795"/>
<dbReference type="Proteomes" id="UP000188298">
    <property type="component" value="Chromosome"/>
</dbReference>
<organism evidence="7 8">
    <name type="scientific">Helicobacter bilis</name>
    <dbReference type="NCBI Taxonomy" id="37372"/>
    <lineage>
        <taxon>Bacteria</taxon>
        <taxon>Pseudomonadati</taxon>
        <taxon>Campylobacterota</taxon>
        <taxon>Epsilonproteobacteria</taxon>
        <taxon>Campylobacterales</taxon>
        <taxon>Helicobacteraceae</taxon>
        <taxon>Helicobacter</taxon>
    </lineage>
</organism>
<feature type="transmembrane region" description="Helical" evidence="5">
    <location>
        <begin position="34"/>
        <end position="54"/>
    </location>
</feature>
<dbReference type="EMBL" id="CP019645">
    <property type="protein sequence ID" value="AQQ58995.1"/>
    <property type="molecule type" value="Genomic_DNA"/>
</dbReference>
<dbReference type="RefSeq" id="WP_002957209.1">
    <property type="nucleotide sequence ID" value="NZ_CALESD010000121.1"/>
</dbReference>
<evidence type="ECO:0000313" key="8">
    <source>
        <dbReference type="Proteomes" id="UP000188298"/>
    </source>
</evidence>
<feature type="transmembrane region" description="Helical" evidence="5">
    <location>
        <begin position="66"/>
        <end position="89"/>
    </location>
</feature>
<dbReference type="GO" id="GO:0016020">
    <property type="term" value="C:membrane"/>
    <property type="evidence" value="ECO:0007669"/>
    <property type="project" value="UniProtKB-SubCell"/>
</dbReference>
<evidence type="ECO:0000256" key="3">
    <source>
        <dbReference type="ARBA" id="ARBA00022989"/>
    </source>
</evidence>
<feature type="domain" description="GtrA/DPMS transmembrane" evidence="6">
    <location>
        <begin position="5"/>
        <end position="144"/>
    </location>
</feature>
<proteinExistence type="predicted"/>
<evidence type="ECO:0000256" key="1">
    <source>
        <dbReference type="ARBA" id="ARBA00004141"/>
    </source>
</evidence>
<evidence type="ECO:0000256" key="2">
    <source>
        <dbReference type="ARBA" id="ARBA00022692"/>
    </source>
</evidence>
<gene>
    <name evidence="7" type="ORF">XJ32_01515</name>
</gene>
<evidence type="ECO:0000313" key="7">
    <source>
        <dbReference type="EMBL" id="AQQ58995.1"/>
    </source>
</evidence>
<accession>A0A1Q2LF10</accession>
<reference evidence="7 8" key="1">
    <citation type="submission" date="2017-02" db="EMBL/GenBank/DDBJ databases">
        <title>Whole genome sequencing of Helicobacter bilis strain AAQJH.</title>
        <authorList>
            <person name="Conlan S."/>
            <person name="Thomas P.J."/>
            <person name="Mullikin J."/>
            <person name="Palmore T.N."/>
            <person name="Frank K.M."/>
            <person name="Segre J.A."/>
        </authorList>
    </citation>
    <scope>NUCLEOTIDE SEQUENCE [LARGE SCALE GENOMIC DNA]</scope>
    <source>
        <strain evidence="7 8">AAQJH</strain>
    </source>
</reference>
<sequence length="153" mass="17622">MQLIKYVCVAFLALFVNLISRHFLSFYISFSSSVIIAYILGHFVNFALSARYIFSRNISLRLAFIRFSIVALFGLLIALFVSVGTLWLLQSFYTTLQDFIQSCPFLAPHKSFLLHQKHLEFVAHISGVGVGFICNYLGHKYFSFIKFTRKDNK</sequence>
<dbReference type="AlphaFoldDB" id="A0A1Q2LF10"/>
<keyword evidence="2 5" id="KW-0812">Transmembrane</keyword>
<comment type="subcellular location">
    <subcellularLocation>
        <location evidence="1">Membrane</location>
        <topology evidence="1">Multi-pass membrane protein</topology>
    </subcellularLocation>
</comment>
<keyword evidence="3 5" id="KW-1133">Transmembrane helix</keyword>
<protein>
    <recommendedName>
        <fullName evidence="6">GtrA/DPMS transmembrane domain-containing protein</fullName>
    </recommendedName>
</protein>
<keyword evidence="4 5" id="KW-0472">Membrane</keyword>
<feature type="transmembrane region" description="Helical" evidence="5">
    <location>
        <begin position="7"/>
        <end position="28"/>
    </location>
</feature>
<dbReference type="KEGG" id="hbl:XJ32_01515"/>
<evidence type="ECO:0000256" key="4">
    <source>
        <dbReference type="ARBA" id="ARBA00023136"/>
    </source>
</evidence>